<reference evidence="9" key="1">
    <citation type="journal article" date="2010" name="Stand. Genomic Sci.">
        <title>Complete genome sequence of Syntrophothermus lipocalidus type strain (TGB-C1T).</title>
        <authorList>
            <consortium name="US DOE Joint Genome Institute (JGI-PGF)"/>
            <person name="Djao O."/>
            <person name="Zhang X."/>
            <person name="Lucas S."/>
            <person name="Lapidus A."/>
            <person name="Glavina Del Rio T."/>
            <person name="Nolan M."/>
            <person name="Tice H."/>
            <person name="Cheng J."/>
            <person name="Han C."/>
            <person name="Tapia R."/>
            <person name="Goodwin L."/>
            <person name="Pitluck S."/>
            <person name="Liolios K."/>
            <person name="Ivanova N."/>
            <person name="Mavromatis K."/>
            <person name="Mikhailova N."/>
            <person name="Ovchinnikova G."/>
            <person name="Pati A."/>
            <person name="Brambilla E."/>
            <person name="Chen A."/>
            <person name="Palaniappan K."/>
            <person name="Land M."/>
            <person name="Hauser L."/>
            <person name="Chang Y."/>
            <person name="Jeffries C."/>
            <person name="Rohde M."/>
            <person name="Sikorski J."/>
            <person name="Spring S."/>
            <person name="Goker M."/>
            <person name="Detter J."/>
            <person name="Woyke T."/>
            <person name="Bristow J."/>
            <person name="Eisen J."/>
            <person name="Markowitz V."/>
            <person name="Hugenholtz P."/>
            <person name="Kyrpides N."/>
            <person name="Klenk H."/>
        </authorList>
    </citation>
    <scope>NUCLEOTIDE SEQUENCE [LARGE SCALE GENOMIC DNA]</scope>
    <source>
        <strain evidence="9">DSM 12680 / TGB-C1</strain>
    </source>
</reference>
<comment type="catalytic activity">
    <reaction evidence="5">
        <text>a short-chain (3S)-3-hydroxyacyl-CoA = a short-chain (2E)-enoyl-CoA + H2O</text>
        <dbReference type="Rhea" id="RHEA:52664"/>
        <dbReference type="ChEBI" id="CHEBI:15377"/>
        <dbReference type="ChEBI" id="CHEBI:87488"/>
        <dbReference type="ChEBI" id="CHEBI:136760"/>
        <dbReference type="EC" id="4.2.1.150"/>
    </reaction>
</comment>
<dbReference type="AlphaFoldDB" id="D7CKQ1"/>
<evidence type="ECO:0000256" key="1">
    <source>
        <dbReference type="ARBA" id="ARBA00005086"/>
    </source>
</evidence>
<dbReference type="RefSeq" id="WP_013174688.1">
    <property type="nucleotide sequence ID" value="NC_014220.1"/>
</dbReference>
<reference evidence="8 9" key="2">
    <citation type="journal article" date="2010" name="Stand. Genomic Sci.">
        <title>Complete genome sequence of Syntrophothermus lipocalidus type strain (TGB-C1).</title>
        <authorList>
            <person name="Djao O.D."/>
            <person name="Zhang X."/>
            <person name="Lucas S."/>
            <person name="Lapidus A."/>
            <person name="Del Rio T.G."/>
            <person name="Nolan M."/>
            <person name="Tice H."/>
            <person name="Cheng J.F."/>
            <person name="Han C."/>
            <person name="Tapia R."/>
            <person name="Goodwin L."/>
            <person name="Pitluck S."/>
            <person name="Liolios K."/>
            <person name="Ivanova N."/>
            <person name="Mavromatis K."/>
            <person name="Mikhailova N."/>
            <person name="Ovchinnikova G."/>
            <person name="Pati A."/>
            <person name="Brambilla E."/>
            <person name="Chen A."/>
            <person name="Palaniappan K."/>
            <person name="Land M."/>
            <person name="Hauser L."/>
            <person name="Chang Y.J."/>
            <person name="Jeffries C.D."/>
            <person name="Rohde M."/>
            <person name="Sikorski J."/>
            <person name="Spring S."/>
            <person name="Goker M."/>
            <person name="Detter J.C."/>
            <person name="Woyke T."/>
            <person name="Bristow J."/>
            <person name="Eisen J.A."/>
            <person name="Markowitz V."/>
            <person name="Hugenholtz P."/>
            <person name="Kyrpides N.C."/>
            <person name="Klenk H.P."/>
        </authorList>
    </citation>
    <scope>NUCLEOTIDE SEQUENCE [LARGE SCALE GENOMIC DNA]</scope>
    <source>
        <strain evidence="9">DSM 12680 / TGB-C1</strain>
    </source>
</reference>
<proteinExistence type="inferred from homology"/>
<dbReference type="EC" id="4.2.1.150" evidence="6"/>
<name>D7CKQ1_SYNLT</name>
<dbReference type="Proteomes" id="UP000000378">
    <property type="component" value="Chromosome"/>
</dbReference>
<keyword evidence="4 8" id="KW-0456">Lyase</keyword>
<dbReference type="OrthoDB" id="9775794at2"/>
<comment type="similarity">
    <text evidence="2 7">Belongs to the enoyl-CoA hydratase/isomerase family.</text>
</comment>
<dbReference type="FunFam" id="3.90.226.10:FF:000009">
    <property type="entry name" value="Carnitinyl-CoA dehydratase"/>
    <property type="match status" value="1"/>
</dbReference>
<dbReference type="CDD" id="cd06558">
    <property type="entry name" value="crotonase-like"/>
    <property type="match status" value="1"/>
</dbReference>
<dbReference type="GO" id="GO:0018812">
    <property type="term" value="F:3-hydroxyacyl-CoA dehydratase activity"/>
    <property type="evidence" value="ECO:0007669"/>
    <property type="project" value="UniProtKB-EC"/>
</dbReference>
<evidence type="ECO:0000256" key="7">
    <source>
        <dbReference type="RuleBase" id="RU003707"/>
    </source>
</evidence>
<gene>
    <name evidence="8" type="ordered locus">Slip_0502</name>
</gene>
<dbReference type="PROSITE" id="PS00166">
    <property type="entry name" value="ENOYL_COA_HYDRATASE"/>
    <property type="match status" value="1"/>
</dbReference>
<organism evidence="8 9">
    <name type="scientific">Syntrophothermus lipocalidus (strain DSM 12680 / TGB-C1)</name>
    <dbReference type="NCBI Taxonomy" id="643648"/>
    <lineage>
        <taxon>Bacteria</taxon>
        <taxon>Bacillati</taxon>
        <taxon>Bacillota</taxon>
        <taxon>Clostridia</taxon>
        <taxon>Eubacteriales</taxon>
        <taxon>Syntrophomonadaceae</taxon>
        <taxon>Syntrophothermus</taxon>
    </lineage>
</organism>
<dbReference type="FunFam" id="1.10.12.10:FF:000001">
    <property type="entry name" value="Probable enoyl-CoA hydratase, mitochondrial"/>
    <property type="match status" value="1"/>
</dbReference>
<evidence type="ECO:0000256" key="6">
    <source>
        <dbReference type="ARBA" id="ARBA00067035"/>
    </source>
</evidence>
<evidence type="ECO:0000256" key="3">
    <source>
        <dbReference type="ARBA" id="ARBA00011881"/>
    </source>
</evidence>
<dbReference type="InterPro" id="IPR014748">
    <property type="entry name" value="Enoyl-CoA_hydra_C"/>
</dbReference>
<keyword evidence="9" id="KW-1185">Reference proteome</keyword>
<evidence type="ECO:0000256" key="5">
    <source>
        <dbReference type="ARBA" id="ARBA00050624"/>
    </source>
</evidence>
<dbReference type="InterPro" id="IPR001753">
    <property type="entry name" value="Enoyl-CoA_hydra/iso"/>
</dbReference>
<accession>D7CKQ1</accession>
<evidence type="ECO:0000256" key="2">
    <source>
        <dbReference type="ARBA" id="ARBA00005254"/>
    </source>
</evidence>
<sequence length="259" mass="27558">MEFETLLYEKDGNIGIITLNRPKFFNALNDVLMRELGQLIDQIAADDEVKAVIITGGSKAFAAGGDIAYMLDADSLKAEAFIALCHQTIDKIANLPKPVIAAIAGLALGGGCELAMGCDIRIAAEGTTIGQPEINLGIMPGAGGTQRLARLVGEGWAKQLIFTGDPIDAQTALSIGLVTKVVPLESLMDEAKKIAKKLAGKAPIAMRMAKTCINYGGSVDLPSGLLFEQKTWSFLFSTADQKEGMKAFLEKRKPVFQGK</sequence>
<dbReference type="KEGG" id="slp:Slip_0502"/>
<dbReference type="eggNOG" id="COG1024">
    <property type="taxonomic scope" value="Bacteria"/>
</dbReference>
<dbReference type="Gene3D" id="3.90.226.10">
    <property type="entry name" value="2-enoyl-CoA Hydratase, Chain A, domain 1"/>
    <property type="match status" value="1"/>
</dbReference>
<dbReference type="Gene3D" id="1.10.12.10">
    <property type="entry name" value="Lyase 2-enoyl-coa Hydratase, Chain A, domain 2"/>
    <property type="match status" value="1"/>
</dbReference>
<dbReference type="PANTHER" id="PTHR11941">
    <property type="entry name" value="ENOYL-COA HYDRATASE-RELATED"/>
    <property type="match status" value="1"/>
</dbReference>
<protein>
    <recommendedName>
        <fullName evidence="6">short-chain-enoyl-CoA hydratase</fullName>
        <ecNumber evidence="6">4.2.1.150</ecNumber>
    </recommendedName>
</protein>
<dbReference type="GO" id="GO:0006635">
    <property type="term" value="P:fatty acid beta-oxidation"/>
    <property type="evidence" value="ECO:0007669"/>
    <property type="project" value="TreeGrafter"/>
</dbReference>
<evidence type="ECO:0000313" key="8">
    <source>
        <dbReference type="EMBL" id="ADI01286.1"/>
    </source>
</evidence>
<dbReference type="PANTHER" id="PTHR11941:SF54">
    <property type="entry name" value="ENOYL-COA HYDRATASE, MITOCHONDRIAL"/>
    <property type="match status" value="1"/>
</dbReference>
<evidence type="ECO:0000256" key="4">
    <source>
        <dbReference type="ARBA" id="ARBA00023239"/>
    </source>
</evidence>
<comment type="subunit">
    <text evidence="3">Homotetramer.</text>
</comment>
<evidence type="ECO:0000313" key="9">
    <source>
        <dbReference type="Proteomes" id="UP000000378"/>
    </source>
</evidence>
<dbReference type="HOGENOM" id="CLU_009834_7_6_9"/>
<dbReference type="EMBL" id="CP002048">
    <property type="protein sequence ID" value="ADI01286.1"/>
    <property type="molecule type" value="Genomic_DNA"/>
</dbReference>
<comment type="pathway">
    <text evidence="1">Lipid metabolism; butanoate metabolism.</text>
</comment>
<dbReference type="InterPro" id="IPR018376">
    <property type="entry name" value="Enoyl-CoA_hyd/isom_CS"/>
</dbReference>
<dbReference type="STRING" id="643648.Slip_0502"/>
<dbReference type="SUPFAM" id="SSF52096">
    <property type="entry name" value="ClpP/crotonase"/>
    <property type="match status" value="1"/>
</dbReference>
<dbReference type="InterPro" id="IPR029045">
    <property type="entry name" value="ClpP/crotonase-like_dom_sf"/>
</dbReference>
<dbReference type="Pfam" id="PF00378">
    <property type="entry name" value="ECH_1"/>
    <property type="match status" value="1"/>
</dbReference>